<accession>A0A2C9W499</accession>
<dbReference type="InterPro" id="IPR006461">
    <property type="entry name" value="PLAC_motif_containing"/>
</dbReference>
<sequence>MGRPETSEIDGTTQHSAPQPAEVAPQTWHQVGENIQPGILHQDYSSTAPVVLDNNIVLGHPWTTGLFDCHEHQTNAIMTAFFPCVTFGQIVEVLDEGQLTCPLGSLIYVIMMPSLCFQWIMGSKYREKLRRIYNLVEAPYSDVISHFFCPYCSLCQEFRELRNRGLDPALGWNGILAQQQGRHYHHEQVNVPPPGQVMSR</sequence>
<comment type="caution">
    <text evidence="2">The sequence shown here is derived from an EMBL/GenBank/DDBJ whole genome shotgun (WGS) entry which is preliminary data.</text>
</comment>
<keyword evidence="3" id="KW-1185">Reference proteome</keyword>
<reference evidence="3" key="1">
    <citation type="journal article" date="2016" name="Nat. Biotechnol.">
        <title>Sequencing wild and cultivated cassava and related species reveals extensive interspecific hybridization and genetic diversity.</title>
        <authorList>
            <person name="Bredeson J.V."/>
            <person name="Lyons J.B."/>
            <person name="Prochnik S.E."/>
            <person name="Wu G.A."/>
            <person name="Ha C.M."/>
            <person name="Edsinger-Gonzales E."/>
            <person name="Grimwood J."/>
            <person name="Schmutz J."/>
            <person name="Rabbi I.Y."/>
            <person name="Egesi C."/>
            <person name="Nauluvula P."/>
            <person name="Lebot V."/>
            <person name="Ndunguru J."/>
            <person name="Mkamilo G."/>
            <person name="Bart R.S."/>
            <person name="Setter T.L."/>
            <person name="Gleadow R.M."/>
            <person name="Kulakow P."/>
            <person name="Ferguson M.E."/>
            <person name="Rounsley S."/>
            <person name="Rokhsar D.S."/>
        </authorList>
    </citation>
    <scope>NUCLEOTIDE SEQUENCE [LARGE SCALE GENOMIC DNA]</scope>
    <source>
        <strain evidence="3">cv. AM560-2</strain>
    </source>
</reference>
<feature type="region of interest" description="Disordered" evidence="1">
    <location>
        <begin position="1"/>
        <end position="24"/>
    </location>
</feature>
<proteinExistence type="predicted"/>
<name>A0A2C9W499_MANES</name>
<evidence type="ECO:0000313" key="3">
    <source>
        <dbReference type="Proteomes" id="UP000091857"/>
    </source>
</evidence>
<protein>
    <recommendedName>
        <fullName evidence="4">Protein PLANT CADMIUM RESISTANCE 8</fullName>
    </recommendedName>
</protein>
<dbReference type="Pfam" id="PF04749">
    <property type="entry name" value="PLAC8"/>
    <property type="match status" value="1"/>
</dbReference>
<evidence type="ECO:0000256" key="1">
    <source>
        <dbReference type="SAM" id="MobiDB-lite"/>
    </source>
</evidence>
<dbReference type="EMBL" id="CM004390">
    <property type="protein sequence ID" value="OAY53029.1"/>
    <property type="molecule type" value="Genomic_DNA"/>
</dbReference>
<dbReference type="PANTHER" id="PTHR15907">
    <property type="entry name" value="DUF614 FAMILY PROTEIN-RELATED"/>
    <property type="match status" value="1"/>
</dbReference>
<evidence type="ECO:0008006" key="4">
    <source>
        <dbReference type="Google" id="ProtNLM"/>
    </source>
</evidence>
<gene>
    <name evidence="2" type="ORF">MANES_04G130500v8</name>
</gene>
<dbReference type="Gramene" id="Manes.04G130500.1.v8.1">
    <property type="protein sequence ID" value="Manes.04G130500.1.v8.1.CDS"/>
    <property type="gene ID" value="Manes.04G130500.v8.1"/>
</dbReference>
<dbReference type="AlphaFoldDB" id="A0A2C9W499"/>
<dbReference type="NCBIfam" id="TIGR01571">
    <property type="entry name" value="A_thal_Cys_rich"/>
    <property type="match status" value="1"/>
</dbReference>
<dbReference type="OrthoDB" id="1045822at2759"/>
<organism evidence="2 3">
    <name type="scientific">Manihot esculenta</name>
    <name type="common">Cassava</name>
    <name type="synonym">Jatropha manihot</name>
    <dbReference type="NCBI Taxonomy" id="3983"/>
    <lineage>
        <taxon>Eukaryota</taxon>
        <taxon>Viridiplantae</taxon>
        <taxon>Streptophyta</taxon>
        <taxon>Embryophyta</taxon>
        <taxon>Tracheophyta</taxon>
        <taxon>Spermatophyta</taxon>
        <taxon>Magnoliopsida</taxon>
        <taxon>eudicotyledons</taxon>
        <taxon>Gunneridae</taxon>
        <taxon>Pentapetalae</taxon>
        <taxon>rosids</taxon>
        <taxon>fabids</taxon>
        <taxon>Malpighiales</taxon>
        <taxon>Euphorbiaceae</taxon>
        <taxon>Crotonoideae</taxon>
        <taxon>Manihoteae</taxon>
        <taxon>Manihot</taxon>
    </lineage>
</organism>
<evidence type="ECO:0000313" key="2">
    <source>
        <dbReference type="EMBL" id="OAY53029.1"/>
    </source>
</evidence>
<dbReference type="Proteomes" id="UP000091857">
    <property type="component" value="Chromosome 4"/>
</dbReference>